<evidence type="ECO:0000256" key="5">
    <source>
        <dbReference type="ARBA" id="ARBA00038359"/>
    </source>
</evidence>
<dbReference type="EMBL" id="MSFO01000003">
    <property type="protein sequence ID" value="PLB51343.1"/>
    <property type="molecule type" value="Genomic_DNA"/>
</dbReference>
<feature type="transmembrane region" description="Helical" evidence="6">
    <location>
        <begin position="216"/>
        <end position="238"/>
    </location>
</feature>
<evidence type="ECO:0000256" key="3">
    <source>
        <dbReference type="ARBA" id="ARBA00022989"/>
    </source>
</evidence>
<keyword evidence="3 6" id="KW-1133">Transmembrane helix</keyword>
<keyword evidence="2 6" id="KW-0812">Transmembrane</keyword>
<comment type="subcellular location">
    <subcellularLocation>
        <location evidence="1">Membrane</location>
        <topology evidence="1">Multi-pass membrane protein</topology>
    </subcellularLocation>
</comment>
<evidence type="ECO:0000313" key="9">
    <source>
        <dbReference type="Proteomes" id="UP000234275"/>
    </source>
</evidence>
<dbReference type="AlphaFoldDB" id="A0A2I2GEN4"/>
<sequence>MESSTPKEVGLNGDQRSVLRALVIVMLVIPTVAVLLRFWSRAMLPGFSSTPVRFWWDDWTALIAAMLNVAMCGIGLKLADLGVGLHMTDVSATDFVTIMKLLWAIFFIFDTGTSVARASALLFYTRVFDQIQSRFRYALWIIHGLNIAWMIGMHVVVALQCTPIERLWYPMLPGKCIPVRTLLIGSGIPSLIINAMILILPLPLLWRLKMKMSRKLLIIGVFLCGYLVVVVSIGRLVTVVDVGPNLEKDFTWEFMQPTFWLSSEIAISVVSVCLPSIFVFGRLIAHEGFGSVVVKNLSPRSKSRLGDSDIGRSYFSRMGRGDEEAELDMKLFESSPQKPPFAATAAQSKVTAYRESPQLPLPGQDFLKLPELGIMVRSEITVS</sequence>
<comment type="caution">
    <text evidence="8">The sequence shown here is derived from an EMBL/GenBank/DDBJ whole genome shotgun (WGS) entry which is preliminary data.</text>
</comment>
<dbReference type="VEuPathDB" id="FungiDB:P170DRAFT_382755"/>
<reference evidence="8 9" key="1">
    <citation type="submission" date="2016-12" db="EMBL/GenBank/DDBJ databases">
        <title>The genomes of Aspergillus section Nigri reveals drivers in fungal speciation.</title>
        <authorList>
            <consortium name="DOE Joint Genome Institute"/>
            <person name="Vesth T.C."/>
            <person name="Nybo J."/>
            <person name="Theobald S."/>
            <person name="Brandl J."/>
            <person name="Frisvad J.C."/>
            <person name="Nielsen K.F."/>
            <person name="Lyhne E.K."/>
            <person name="Kogle M.E."/>
            <person name="Kuo A."/>
            <person name="Riley R."/>
            <person name="Clum A."/>
            <person name="Nolan M."/>
            <person name="Lipzen A."/>
            <person name="Salamov A."/>
            <person name="Henrissat B."/>
            <person name="Wiebenga A."/>
            <person name="De Vries R.P."/>
            <person name="Grigoriev I.V."/>
            <person name="Mortensen U.H."/>
            <person name="Andersen M.R."/>
            <person name="Baker S.E."/>
        </authorList>
    </citation>
    <scope>NUCLEOTIDE SEQUENCE [LARGE SCALE GENOMIC DNA]</scope>
    <source>
        <strain evidence="8 9">IBT 23096</strain>
    </source>
</reference>
<feature type="transmembrane region" description="Helical" evidence="6">
    <location>
        <begin position="59"/>
        <end position="79"/>
    </location>
</feature>
<evidence type="ECO:0000256" key="6">
    <source>
        <dbReference type="SAM" id="Phobius"/>
    </source>
</evidence>
<accession>A0A2I2GEN4</accession>
<evidence type="ECO:0000313" key="8">
    <source>
        <dbReference type="EMBL" id="PLB51343.1"/>
    </source>
</evidence>
<feature type="domain" description="Rhodopsin" evidence="7">
    <location>
        <begin position="36"/>
        <end position="277"/>
    </location>
</feature>
<dbReference type="OrthoDB" id="3529975at2759"/>
<dbReference type="PANTHER" id="PTHR33048">
    <property type="entry name" value="PTH11-LIKE INTEGRAL MEMBRANE PROTEIN (AFU_ORTHOLOGUE AFUA_5G11245)"/>
    <property type="match status" value="1"/>
</dbReference>
<name>A0A2I2GEN4_9EURO</name>
<organism evidence="8 9">
    <name type="scientific">Aspergillus steynii IBT 23096</name>
    <dbReference type="NCBI Taxonomy" id="1392250"/>
    <lineage>
        <taxon>Eukaryota</taxon>
        <taxon>Fungi</taxon>
        <taxon>Dikarya</taxon>
        <taxon>Ascomycota</taxon>
        <taxon>Pezizomycotina</taxon>
        <taxon>Eurotiomycetes</taxon>
        <taxon>Eurotiomycetidae</taxon>
        <taxon>Eurotiales</taxon>
        <taxon>Aspergillaceae</taxon>
        <taxon>Aspergillus</taxon>
        <taxon>Aspergillus subgen. Circumdati</taxon>
    </lineage>
</organism>
<evidence type="ECO:0000256" key="1">
    <source>
        <dbReference type="ARBA" id="ARBA00004141"/>
    </source>
</evidence>
<feature type="transmembrane region" description="Helical" evidence="6">
    <location>
        <begin position="179"/>
        <end position="204"/>
    </location>
</feature>
<dbReference type="Pfam" id="PF20684">
    <property type="entry name" value="Fung_rhodopsin"/>
    <property type="match status" value="1"/>
</dbReference>
<dbReference type="InterPro" id="IPR049326">
    <property type="entry name" value="Rhodopsin_dom_fungi"/>
</dbReference>
<dbReference type="RefSeq" id="XP_024706645.1">
    <property type="nucleotide sequence ID" value="XM_024845616.1"/>
</dbReference>
<feature type="transmembrane region" description="Helical" evidence="6">
    <location>
        <begin position="258"/>
        <end position="280"/>
    </location>
</feature>
<dbReference type="InterPro" id="IPR052337">
    <property type="entry name" value="SAT4-like"/>
</dbReference>
<dbReference type="Proteomes" id="UP000234275">
    <property type="component" value="Unassembled WGS sequence"/>
</dbReference>
<evidence type="ECO:0000259" key="7">
    <source>
        <dbReference type="Pfam" id="PF20684"/>
    </source>
</evidence>
<dbReference type="PANTHER" id="PTHR33048:SF47">
    <property type="entry name" value="INTEGRAL MEMBRANE PROTEIN-RELATED"/>
    <property type="match status" value="1"/>
</dbReference>
<feature type="transmembrane region" description="Helical" evidence="6">
    <location>
        <begin position="101"/>
        <end position="125"/>
    </location>
</feature>
<dbReference type="GO" id="GO:0016020">
    <property type="term" value="C:membrane"/>
    <property type="evidence" value="ECO:0007669"/>
    <property type="project" value="UniProtKB-SubCell"/>
</dbReference>
<proteinExistence type="inferred from homology"/>
<evidence type="ECO:0000256" key="4">
    <source>
        <dbReference type="ARBA" id="ARBA00023136"/>
    </source>
</evidence>
<feature type="transmembrane region" description="Helical" evidence="6">
    <location>
        <begin position="20"/>
        <end position="39"/>
    </location>
</feature>
<dbReference type="GeneID" id="36553315"/>
<evidence type="ECO:0000256" key="2">
    <source>
        <dbReference type="ARBA" id="ARBA00022692"/>
    </source>
</evidence>
<comment type="similarity">
    <text evidence="5">Belongs to the SAT4 family.</text>
</comment>
<keyword evidence="4 6" id="KW-0472">Membrane</keyword>
<feature type="transmembrane region" description="Helical" evidence="6">
    <location>
        <begin position="137"/>
        <end position="159"/>
    </location>
</feature>
<keyword evidence="9" id="KW-1185">Reference proteome</keyword>
<gene>
    <name evidence="8" type="ORF">P170DRAFT_382755</name>
</gene>
<protein>
    <recommendedName>
        <fullName evidence="7">Rhodopsin domain-containing protein</fullName>
    </recommendedName>
</protein>